<protein>
    <recommendedName>
        <fullName evidence="3">DUF2188 domain-containing protein</fullName>
    </recommendedName>
</protein>
<reference evidence="1 2" key="1">
    <citation type="submission" date="2020-08" db="EMBL/GenBank/DDBJ databases">
        <title>Genomic Encyclopedia of Type Strains, Phase IV (KMG-IV): sequencing the most valuable type-strain genomes for metagenomic binning, comparative biology and taxonomic classification.</title>
        <authorList>
            <person name="Goeker M."/>
        </authorList>
    </citation>
    <scope>NUCLEOTIDE SEQUENCE [LARGE SCALE GENOMIC DNA]</scope>
    <source>
        <strain evidence="1 2">DSM 101806</strain>
    </source>
</reference>
<dbReference type="Proteomes" id="UP000557392">
    <property type="component" value="Unassembled WGS sequence"/>
</dbReference>
<gene>
    <name evidence="1" type="ORF">GGR46_004849</name>
</gene>
<organism evidence="1 2">
    <name type="scientific">Sphingomonas kyeonggiensis</name>
    <dbReference type="NCBI Taxonomy" id="1268553"/>
    <lineage>
        <taxon>Bacteria</taxon>
        <taxon>Pseudomonadati</taxon>
        <taxon>Pseudomonadota</taxon>
        <taxon>Alphaproteobacteria</taxon>
        <taxon>Sphingomonadales</taxon>
        <taxon>Sphingomonadaceae</taxon>
        <taxon>Sphingomonas</taxon>
    </lineage>
</organism>
<sequence>MVSRSEHILRVGQDTEGHWVVQEQDGMLEGLFRSRDAAIRFALSECRAFPGSRMVLATTPLHSILSH</sequence>
<evidence type="ECO:0000313" key="1">
    <source>
        <dbReference type="EMBL" id="MBB4101259.1"/>
    </source>
</evidence>
<accession>A0A7W6P019</accession>
<dbReference type="AlphaFoldDB" id="A0A7W6P019"/>
<evidence type="ECO:0008006" key="3">
    <source>
        <dbReference type="Google" id="ProtNLM"/>
    </source>
</evidence>
<name>A0A7W6P019_9SPHN</name>
<keyword evidence="2" id="KW-1185">Reference proteome</keyword>
<dbReference type="RefSeq" id="WP_184000603.1">
    <property type="nucleotide sequence ID" value="NZ_JACIEH010000005.1"/>
</dbReference>
<evidence type="ECO:0000313" key="2">
    <source>
        <dbReference type="Proteomes" id="UP000557392"/>
    </source>
</evidence>
<proteinExistence type="predicted"/>
<comment type="caution">
    <text evidence="1">The sequence shown here is derived from an EMBL/GenBank/DDBJ whole genome shotgun (WGS) entry which is preliminary data.</text>
</comment>
<dbReference type="EMBL" id="JACIEH010000005">
    <property type="protein sequence ID" value="MBB4101259.1"/>
    <property type="molecule type" value="Genomic_DNA"/>
</dbReference>